<reference evidence="2 3" key="2">
    <citation type="journal article" date="2017" name="Nature">
        <title>The Apostasia genome and the evolution of orchids.</title>
        <authorList>
            <person name="Zhang G.Q."/>
            <person name="Liu K.W."/>
            <person name="Li Z."/>
            <person name="Lohaus R."/>
            <person name="Hsiao Y.Y."/>
            <person name="Niu S.C."/>
            <person name="Wang J.Y."/>
            <person name="Lin Y.C."/>
            <person name="Xu Q."/>
            <person name="Chen L.J."/>
            <person name="Yoshida K."/>
            <person name="Fujiwara S."/>
            <person name="Wang Z.W."/>
            <person name="Zhang Y.Q."/>
            <person name="Mitsuda N."/>
            <person name="Wang M."/>
            <person name="Liu G.H."/>
            <person name="Pecoraro L."/>
            <person name="Huang H.X."/>
            <person name="Xiao X.J."/>
            <person name="Lin M."/>
            <person name="Wu X.Y."/>
            <person name="Wu W.L."/>
            <person name="Chen Y.Y."/>
            <person name="Chang S.B."/>
            <person name="Sakamoto S."/>
            <person name="Ohme-Takagi M."/>
            <person name="Yagi M."/>
            <person name="Zeng S.J."/>
            <person name="Shen C.Y."/>
            <person name="Yeh C.M."/>
            <person name="Luo Y.B."/>
            <person name="Tsai W.C."/>
            <person name="Van de Peer Y."/>
            <person name="Liu Z.J."/>
        </authorList>
    </citation>
    <scope>NUCLEOTIDE SEQUENCE [LARGE SCALE GENOMIC DNA]</scope>
    <source>
        <tissue evidence="2">The whole plant</tissue>
    </source>
</reference>
<evidence type="ECO:0000313" key="2">
    <source>
        <dbReference type="EMBL" id="PKU75380.1"/>
    </source>
</evidence>
<dbReference type="EMBL" id="KZ502610">
    <property type="protein sequence ID" value="PKU75380.1"/>
    <property type="molecule type" value="Genomic_DNA"/>
</dbReference>
<organism evidence="2 3">
    <name type="scientific">Dendrobium catenatum</name>
    <dbReference type="NCBI Taxonomy" id="906689"/>
    <lineage>
        <taxon>Eukaryota</taxon>
        <taxon>Viridiplantae</taxon>
        <taxon>Streptophyta</taxon>
        <taxon>Embryophyta</taxon>
        <taxon>Tracheophyta</taxon>
        <taxon>Spermatophyta</taxon>
        <taxon>Magnoliopsida</taxon>
        <taxon>Liliopsida</taxon>
        <taxon>Asparagales</taxon>
        <taxon>Orchidaceae</taxon>
        <taxon>Epidendroideae</taxon>
        <taxon>Malaxideae</taxon>
        <taxon>Dendrobiinae</taxon>
        <taxon>Dendrobium</taxon>
    </lineage>
</organism>
<keyword evidence="3" id="KW-1185">Reference proteome</keyword>
<dbReference type="Proteomes" id="UP000233837">
    <property type="component" value="Unassembled WGS sequence"/>
</dbReference>
<accession>A0A2I0WI87</accession>
<proteinExistence type="predicted"/>
<feature type="region of interest" description="Disordered" evidence="1">
    <location>
        <begin position="300"/>
        <end position="326"/>
    </location>
</feature>
<name>A0A2I0WI87_9ASPA</name>
<sequence length="352" mass="40185">MKKDEKVCCHHLESIKGGGSLQHEVGGKGFVRTYPPSFGGKKLKLSVRVELFWWRVSKKAIPTNEFLKHRKLTDEELCARGCLNRNAVKHGKTVISIPVLAANVLYSAVNIFNPVIDSWGANLPWEFQTSWHPPLQEWIQINVDDSLLTSFTAGIGGCFRDYKAEDEAAYHHYKECGITVSRIINPAHISYPIMDLFAHTYLCFIMSLAFPFNIEFLREFFANLRINPTFTALTSYVNRRPVEITYQDCHKRKPNLALGHIIAYVLETKYQLQYLIPPNLPTLFYSNSSFSTLHITRLHPGDEEPRGAGEEEAPALAPIPDPIPLHQQSPVDQLIERFDRWETRFDAYVAAQ</sequence>
<evidence type="ECO:0000256" key="1">
    <source>
        <dbReference type="SAM" id="MobiDB-lite"/>
    </source>
</evidence>
<evidence type="ECO:0000313" key="3">
    <source>
        <dbReference type="Proteomes" id="UP000233837"/>
    </source>
</evidence>
<protein>
    <submittedName>
        <fullName evidence="2">Uncharacterized protein</fullName>
    </submittedName>
</protein>
<feature type="compositionally biased region" description="Basic and acidic residues" evidence="1">
    <location>
        <begin position="300"/>
        <end position="309"/>
    </location>
</feature>
<dbReference type="AlphaFoldDB" id="A0A2I0WI87"/>
<reference evidence="2 3" key="1">
    <citation type="journal article" date="2016" name="Sci. Rep.">
        <title>The Dendrobium catenatum Lindl. genome sequence provides insights into polysaccharide synthase, floral development and adaptive evolution.</title>
        <authorList>
            <person name="Zhang G.Q."/>
            <person name="Xu Q."/>
            <person name="Bian C."/>
            <person name="Tsai W.C."/>
            <person name="Yeh C.M."/>
            <person name="Liu K.W."/>
            <person name="Yoshida K."/>
            <person name="Zhang L.S."/>
            <person name="Chang S.B."/>
            <person name="Chen F."/>
            <person name="Shi Y."/>
            <person name="Su Y.Y."/>
            <person name="Zhang Y.Q."/>
            <person name="Chen L.J."/>
            <person name="Yin Y."/>
            <person name="Lin M."/>
            <person name="Huang H."/>
            <person name="Deng H."/>
            <person name="Wang Z.W."/>
            <person name="Zhu S.L."/>
            <person name="Zhao X."/>
            <person name="Deng C."/>
            <person name="Niu S.C."/>
            <person name="Huang J."/>
            <person name="Wang M."/>
            <person name="Liu G.H."/>
            <person name="Yang H.J."/>
            <person name="Xiao X.J."/>
            <person name="Hsiao Y.Y."/>
            <person name="Wu W.L."/>
            <person name="Chen Y.Y."/>
            <person name="Mitsuda N."/>
            <person name="Ohme-Takagi M."/>
            <person name="Luo Y.B."/>
            <person name="Van de Peer Y."/>
            <person name="Liu Z.J."/>
        </authorList>
    </citation>
    <scope>NUCLEOTIDE SEQUENCE [LARGE SCALE GENOMIC DNA]</scope>
    <source>
        <tissue evidence="2">The whole plant</tissue>
    </source>
</reference>
<gene>
    <name evidence="2" type="ORF">MA16_Dca022043</name>
</gene>